<evidence type="ECO:0000313" key="2">
    <source>
        <dbReference type="Proteomes" id="UP000002193"/>
    </source>
</evidence>
<dbReference type="Proteomes" id="UP000002193">
    <property type="component" value="Chromosome"/>
</dbReference>
<organism evidence="1 2">
    <name type="scientific">Chlamydia caviae (strain ATCC VR-813 / DSM 19441 / 03DC25 / GPIC)</name>
    <name type="common">Chlamydophila caviae</name>
    <dbReference type="NCBI Taxonomy" id="227941"/>
    <lineage>
        <taxon>Bacteria</taxon>
        <taxon>Pseudomonadati</taxon>
        <taxon>Chlamydiota</taxon>
        <taxon>Chlamydiia</taxon>
        <taxon>Chlamydiales</taxon>
        <taxon>Chlamydiaceae</taxon>
        <taxon>Chlamydia/Chlamydophila group</taxon>
        <taxon>Chlamydia</taxon>
    </lineage>
</organism>
<keyword evidence="2" id="KW-1185">Reference proteome</keyword>
<protein>
    <submittedName>
        <fullName evidence="1">Uncharacterized protein</fullName>
    </submittedName>
</protein>
<name>Q823C1_CHLCV</name>
<dbReference type="EMBL" id="AE015925">
    <property type="protein sequence ID" value="AAP05248.1"/>
    <property type="molecule type" value="Genomic_DNA"/>
</dbReference>
<accession>Q823C1</accession>
<reference evidence="1 2" key="1">
    <citation type="journal article" date="2003" name="Nucleic Acids Res.">
        <title>Genome sequence of Chlamydophila caviae (Chlamydia psittaci GPIC): examining the role of niche-specific genes in the evolution of the Chlamydiaceae.</title>
        <authorList>
            <person name="Read T.D."/>
            <person name="Myers G.S.A."/>
            <person name="Brunham R.C."/>
            <person name="Nelson W.C."/>
            <person name="Paulsen I.T."/>
            <person name="Heidelberg J.F."/>
            <person name="Holtzapple E.K."/>
            <person name="Khouri H.M."/>
            <person name="Federova N.B."/>
            <person name="Carty H.A."/>
            <person name="Umayam L.A."/>
            <person name="Haft D.H."/>
            <person name="Peterson J.D."/>
            <person name="Beanan M.J."/>
            <person name="White O."/>
            <person name="Salzberg S.L."/>
            <person name="Hsia R.-C."/>
            <person name="McClarty G."/>
            <person name="Rank R.G."/>
            <person name="Bavoil P.M."/>
            <person name="Fraser C.M."/>
        </authorList>
    </citation>
    <scope>NUCLEOTIDE SEQUENCE [LARGE SCALE GENOMIC DNA]</scope>
    <source>
        <strain evidence="2">ATCC VR-813 / DSM 19441 / 03DC25 / GPIC</strain>
    </source>
</reference>
<sequence length="30" mass="3220">MKSIDVSDSGFACACFDSTSSIYLCYSNGF</sequence>
<dbReference type="HOGENOM" id="CLU_3402776_0_0_0"/>
<dbReference type="KEGG" id="cca:CCA_00504"/>
<proteinExistence type="predicted"/>
<evidence type="ECO:0000313" key="1">
    <source>
        <dbReference type="EMBL" id="AAP05248.1"/>
    </source>
</evidence>
<dbReference type="AlphaFoldDB" id="Q823C1"/>
<gene>
    <name evidence="1" type="ordered locus">CCA_00504</name>
</gene>
<dbReference type="STRING" id="227941.CCA_00504"/>